<reference evidence="2 3" key="1">
    <citation type="submission" date="2024-09" db="EMBL/GenBank/DDBJ databases">
        <authorList>
            <person name="Sun Q."/>
            <person name="Mori K."/>
        </authorList>
    </citation>
    <scope>NUCLEOTIDE SEQUENCE [LARGE SCALE GENOMIC DNA]</scope>
    <source>
        <strain evidence="2 3">CCM 7759</strain>
    </source>
</reference>
<dbReference type="PRINTS" id="PR00469">
    <property type="entry name" value="PNDRDTASEII"/>
</dbReference>
<dbReference type="Gene3D" id="3.50.50.60">
    <property type="entry name" value="FAD/NAD(P)-binding domain"/>
    <property type="match status" value="1"/>
</dbReference>
<sequence length="348" mass="39158">METDVDVLVIGASQTGLAAAYYLKMTNANFVVVGREKRVGDVWRKRYDSLVLFTPRRYSSLPGLTLEGEQDGYAAKDEIAEYLERYVQRFDLPVRLETEVRSLTKEQGIFRIQTSGGEWRARNVIVATGPFQKPRIPEFAASIDKDLVQLHTSEYLNPSDLQEGSVAVVGAGNSGAQIAVELSKDRDVLLSVGHKMKFLPLKAFGKSMFWWFDKLGMLEATIHSAFGHLISRQPDPIFGLELRSLIREGRVEVKPRATRVQDQTVIFEDGSKAQVRNLIWATGFRSDYSWIKIPDVLDGKGKPVHIRGVSRIDGLYFLGLPWQYRRGSALIGGVGRDAEYVINHIRDL</sequence>
<evidence type="ECO:0000313" key="2">
    <source>
        <dbReference type="EMBL" id="MFC0215773.1"/>
    </source>
</evidence>
<gene>
    <name evidence="2" type="ORF">ACFFK0_25580</name>
</gene>
<dbReference type="SUPFAM" id="SSF51905">
    <property type="entry name" value="FAD/NAD(P)-binding domain"/>
    <property type="match status" value="2"/>
</dbReference>
<proteinExistence type="predicted"/>
<evidence type="ECO:0000313" key="3">
    <source>
        <dbReference type="Proteomes" id="UP001589776"/>
    </source>
</evidence>
<organism evidence="2 3">
    <name type="scientific">Paenibacillus chartarius</name>
    <dbReference type="NCBI Taxonomy" id="747481"/>
    <lineage>
        <taxon>Bacteria</taxon>
        <taxon>Bacillati</taxon>
        <taxon>Bacillota</taxon>
        <taxon>Bacilli</taxon>
        <taxon>Bacillales</taxon>
        <taxon>Paenibacillaceae</taxon>
        <taxon>Paenibacillus</taxon>
    </lineage>
</organism>
<keyword evidence="1 2" id="KW-0560">Oxidoreductase</keyword>
<dbReference type="RefSeq" id="WP_377473284.1">
    <property type="nucleotide sequence ID" value="NZ_JBHLWN010000102.1"/>
</dbReference>
<dbReference type="PIRSF" id="PIRSF000332">
    <property type="entry name" value="FMO"/>
    <property type="match status" value="1"/>
</dbReference>
<name>A0ABV6DSZ5_9BACL</name>
<comment type="caution">
    <text evidence="2">The sequence shown here is derived from an EMBL/GenBank/DDBJ whole genome shotgun (WGS) entry which is preliminary data.</text>
</comment>
<accession>A0ABV6DSZ5</accession>
<protein>
    <submittedName>
        <fullName evidence="2">Flavin-containing monooxygenase</fullName>
        <ecNumber evidence="2">1.14.13.-</ecNumber>
    </submittedName>
</protein>
<dbReference type="InterPro" id="IPR050982">
    <property type="entry name" value="Auxin_biosynth/cation_transpt"/>
</dbReference>
<dbReference type="InterPro" id="IPR000960">
    <property type="entry name" value="Flavin_mOase"/>
</dbReference>
<dbReference type="PANTHER" id="PTHR43539:SF78">
    <property type="entry name" value="FLAVIN-CONTAINING MONOOXYGENASE"/>
    <property type="match status" value="1"/>
</dbReference>
<dbReference type="EC" id="1.14.13.-" evidence="2"/>
<dbReference type="InterPro" id="IPR036188">
    <property type="entry name" value="FAD/NAD-bd_sf"/>
</dbReference>
<dbReference type="EMBL" id="JBHLWN010000102">
    <property type="protein sequence ID" value="MFC0215773.1"/>
    <property type="molecule type" value="Genomic_DNA"/>
</dbReference>
<dbReference type="GO" id="GO:0004497">
    <property type="term" value="F:monooxygenase activity"/>
    <property type="evidence" value="ECO:0007669"/>
    <property type="project" value="UniProtKB-KW"/>
</dbReference>
<dbReference type="Proteomes" id="UP001589776">
    <property type="component" value="Unassembled WGS sequence"/>
</dbReference>
<evidence type="ECO:0000256" key="1">
    <source>
        <dbReference type="ARBA" id="ARBA00023002"/>
    </source>
</evidence>
<dbReference type="PRINTS" id="PR00368">
    <property type="entry name" value="FADPNR"/>
</dbReference>
<keyword evidence="2" id="KW-0503">Monooxygenase</keyword>
<dbReference type="Pfam" id="PF13738">
    <property type="entry name" value="Pyr_redox_3"/>
    <property type="match status" value="1"/>
</dbReference>
<keyword evidence="3" id="KW-1185">Reference proteome</keyword>
<dbReference type="PANTHER" id="PTHR43539">
    <property type="entry name" value="FLAVIN-BINDING MONOOXYGENASE-LIKE PROTEIN (AFU_ORTHOLOGUE AFUA_4G09220)"/>
    <property type="match status" value="1"/>
</dbReference>